<dbReference type="GeneTree" id="ENSGT00940000154718"/>
<evidence type="ECO:0000259" key="5">
    <source>
        <dbReference type="PROSITE" id="PS50961"/>
    </source>
</evidence>
<evidence type="ECO:0000256" key="1">
    <source>
        <dbReference type="ARBA" id="ARBA00022884"/>
    </source>
</evidence>
<dbReference type="GO" id="GO:0005829">
    <property type="term" value="C:cytosol"/>
    <property type="evidence" value="ECO:0007669"/>
    <property type="project" value="TreeGrafter"/>
</dbReference>
<evidence type="ECO:0000313" key="6">
    <source>
        <dbReference type="Ensembl" id="ENSMICP00000028611.2"/>
    </source>
</evidence>
<dbReference type="PANTHER" id="PTHR22792">
    <property type="entry name" value="LUPUS LA PROTEIN-RELATED"/>
    <property type="match status" value="1"/>
</dbReference>
<dbReference type="PROSITE" id="PS50961">
    <property type="entry name" value="HTH_LA"/>
    <property type="match status" value="1"/>
</dbReference>
<feature type="region of interest" description="Disordered" evidence="4">
    <location>
        <begin position="273"/>
        <end position="294"/>
    </location>
</feature>
<dbReference type="EMBL" id="ABDC03007244">
    <property type="status" value="NOT_ANNOTATED_CDS"/>
    <property type="molecule type" value="Genomic_DNA"/>
</dbReference>
<dbReference type="PANTHER" id="PTHR22792:SF50">
    <property type="entry name" value="LA-RELATED PROTEIN 1B"/>
    <property type="match status" value="1"/>
</dbReference>
<comment type="similarity">
    <text evidence="2">Belongs to the LARP family.</text>
</comment>
<evidence type="ECO:0000256" key="2">
    <source>
        <dbReference type="ARBA" id="ARBA00061352"/>
    </source>
</evidence>
<dbReference type="InterPro" id="IPR036388">
    <property type="entry name" value="WH-like_DNA-bd_sf"/>
</dbReference>
<keyword evidence="7" id="KW-1185">Reference proteome</keyword>
<feature type="compositionally biased region" description="Polar residues" evidence="4">
    <location>
        <begin position="1"/>
        <end position="22"/>
    </location>
</feature>
<organism evidence="6 7">
    <name type="scientific">Microcebus murinus</name>
    <name type="common">Gray mouse lemur</name>
    <name type="synonym">Lemur murinus</name>
    <dbReference type="NCBI Taxonomy" id="30608"/>
    <lineage>
        <taxon>Eukaryota</taxon>
        <taxon>Metazoa</taxon>
        <taxon>Chordata</taxon>
        <taxon>Craniata</taxon>
        <taxon>Vertebrata</taxon>
        <taxon>Euteleostomi</taxon>
        <taxon>Mammalia</taxon>
        <taxon>Eutheria</taxon>
        <taxon>Euarchontoglires</taxon>
        <taxon>Primates</taxon>
        <taxon>Strepsirrhini</taxon>
        <taxon>Lemuriformes</taxon>
        <taxon>Cheirogaleidae</taxon>
        <taxon>Microcebus</taxon>
    </lineage>
</organism>
<evidence type="ECO:0000256" key="4">
    <source>
        <dbReference type="SAM" id="MobiDB-lite"/>
    </source>
</evidence>
<feature type="domain" description="HTH La-type RNA-binding" evidence="5">
    <location>
        <begin position="154"/>
        <end position="244"/>
    </location>
</feature>
<name>A0A8C5VWL6_MICMU</name>
<protein>
    <recommendedName>
        <fullName evidence="5">HTH La-type RNA-binding domain-containing protein</fullName>
    </recommendedName>
</protein>
<dbReference type="Pfam" id="PF05383">
    <property type="entry name" value="La"/>
    <property type="match status" value="1"/>
</dbReference>
<dbReference type="Gene3D" id="1.10.10.10">
    <property type="entry name" value="Winged helix-like DNA-binding domain superfamily/Winged helix DNA-binding domain"/>
    <property type="match status" value="1"/>
</dbReference>
<proteinExistence type="inferred from homology"/>
<dbReference type="GO" id="GO:0003723">
    <property type="term" value="F:RNA binding"/>
    <property type="evidence" value="ECO:0007669"/>
    <property type="project" value="UniProtKB-UniRule"/>
</dbReference>
<feature type="compositionally biased region" description="Polar residues" evidence="4">
    <location>
        <begin position="76"/>
        <end position="88"/>
    </location>
</feature>
<dbReference type="InterPro" id="IPR045180">
    <property type="entry name" value="La_dom_prot"/>
</dbReference>
<accession>A0A8C5VWL6</accession>
<reference evidence="6" key="1">
    <citation type="submission" date="2016-12" db="EMBL/GenBank/DDBJ databases">
        <title>Mouse lemur reference genome and diversity panel.</title>
        <authorList>
            <person name="Harris R."/>
            <person name="Larsen P."/>
            <person name="Liu Y."/>
            <person name="Hughes D.S."/>
            <person name="Murali S."/>
            <person name="Raveendran M."/>
            <person name="Korchina V."/>
            <person name="Wang M."/>
            <person name="Jhangiani S."/>
            <person name="Bandaranaike D."/>
            <person name="Bellair M."/>
            <person name="Blankenburg K."/>
            <person name="Chao H."/>
            <person name="Dahdouli M."/>
            <person name="Dinh H."/>
            <person name="Doddapaneni H."/>
            <person name="English A."/>
            <person name="Firestine M."/>
            <person name="Gnanaolivu R."/>
            <person name="Gross S."/>
            <person name="Hernandez B."/>
            <person name="Javaid M."/>
            <person name="Jayaseelan J."/>
            <person name="Jones J."/>
            <person name="Khan Z."/>
            <person name="Kovar C."/>
            <person name="Kurapati P."/>
            <person name="Le B."/>
            <person name="Lee S."/>
            <person name="Li M."/>
            <person name="Mathew T."/>
            <person name="Narasimhan A."/>
            <person name="Ngo D."/>
            <person name="Nguyen L."/>
            <person name="Okwuonu G."/>
            <person name="Ongeri F."/>
            <person name="Osuji N."/>
            <person name="Pu L.-L."/>
            <person name="Puazo M."/>
            <person name="Quiroz J."/>
            <person name="Raj R."/>
            <person name="Rajbhandari K."/>
            <person name="Reid J.G."/>
            <person name="Santibanez J."/>
            <person name="Sexton D."/>
            <person name="Skinner E."/>
            <person name="Vee V."/>
            <person name="Weissenberger G."/>
            <person name="Wu Y."/>
            <person name="Xin Y."/>
            <person name="Han Y."/>
            <person name="Campbell C."/>
            <person name="Brown A."/>
            <person name="Sullivan B."/>
            <person name="Shelton J."/>
            <person name="Brown S."/>
            <person name="Dudchenko O."/>
            <person name="Machol I."/>
            <person name="Durand N."/>
            <person name="Shamim M."/>
            <person name="Lieberman A."/>
            <person name="Muzny D.M."/>
            <person name="Richards S."/>
            <person name="Yoder A."/>
            <person name="Worley K.C."/>
            <person name="Rogers J."/>
            <person name="Gibbs R.A."/>
        </authorList>
    </citation>
    <scope>NUCLEOTIDE SEQUENCE [LARGE SCALE GENOMIC DNA]</scope>
</reference>
<evidence type="ECO:0000256" key="3">
    <source>
        <dbReference type="PROSITE-ProRule" id="PRU00332"/>
    </source>
</evidence>
<dbReference type="SMART" id="SM00715">
    <property type="entry name" value="LA"/>
    <property type="match status" value="1"/>
</dbReference>
<evidence type="ECO:0000313" key="7">
    <source>
        <dbReference type="Proteomes" id="UP000694394"/>
    </source>
</evidence>
<feature type="compositionally biased region" description="Basic and acidic residues" evidence="4">
    <location>
        <begin position="100"/>
        <end position="112"/>
    </location>
</feature>
<dbReference type="FunFam" id="1.10.10.10:FF:000131">
    <property type="entry name" value="la-related protein 1B isoform X2"/>
    <property type="match status" value="1"/>
</dbReference>
<dbReference type="Proteomes" id="UP000694394">
    <property type="component" value="Chromosome 6"/>
</dbReference>
<keyword evidence="1 3" id="KW-0694">RNA-binding</keyword>
<feature type="compositionally biased region" description="Basic and acidic residues" evidence="4">
    <location>
        <begin position="25"/>
        <end position="48"/>
    </location>
</feature>
<sequence>WPTPSELVNTGCQNVISQGNKKLQNRKEKEENVEKRSNNESKENRETASDGPGGSVCEDEAQLWALLHLDDVGPDSQETPGSQSSSRCQPEANKPAHNNRRNDTRNREKRDDQDEVSSVRSEGGNIQGSLRGRGRGRGNPQLNFDYSYGRQVCPVEEALCKEYIKHQIEYYSNTENLEWDFFLQRKMDEQGFLPISLIAGFHRAQALTTNLNLILAALKDSAEVEIMDEKMRKKIEPEKWPIPGPPPRNVPQTDFCQLNDCPEFVPGQAFYSHTESAPNSPRIGSPLSPKKNSETSNLQVMSRGLSTSLPDLDLEPWIELKKRHHLAPVKLKESVPVPKINCSSEEPEQEELDFLFDEEMEQIEGQKNIFTDWSDNDSNYEIDDQDLNKIFLLLPRLEKHPGGDRTVINDGLYYYEQDLWMKEDENKHTAIKVLVFG</sequence>
<dbReference type="GO" id="GO:0010494">
    <property type="term" value="C:cytoplasmic stress granule"/>
    <property type="evidence" value="ECO:0007669"/>
    <property type="project" value="TreeGrafter"/>
</dbReference>
<dbReference type="GO" id="GO:0045727">
    <property type="term" value="P:positive regulation of translation"/>
    <property type="evidence" value="ECO:0007669"/>
    <property type="project" value="TreeGrafter"/>
</dbReference>
<dbReference type="SUPFAM" id="SSF46785">
    <property type="entry name" value="Winged helix' DNA-binding domain"/>
    <property type="match status" value="1"/>
</dbReference>
<feature type="region of interest" description="Disordered" evidence="4">
    <location>
        <begin position="1"/>
        <end position="139"/>
    </location>
</feature>
<reference evidence="6" key="2">
    <citation type="submission" date="2025-08" db="UniProtKB">
        <authorList>
            <consortium name="Ensembl"/>
        </authorList>
    </citation>
    <scope>IDENTIFICATION</scope>
</reference>
<reference evidence="6" key="3">
    <citation type="submission" date="2025-09" db="UniProtKB">
        <authorList>
            <consortium name="Ensembl"/>
        </authorList>
    </citation>
    <scope>IDENTIFICATION</scope>
</reference>
<dbReference type="InterPro" id="IPR006630">
    <property type="entry name" value="La_HTH"/>
</dbReference>
<dbReference type="AlphaFoldDB" id="A0A8C5VWL6"/>
<dbReference type="Ensembl" id="ENSMICT00000027078.2">
    <property type="protein sequence ID" value="ENSMICP00000028611.2"/>
    <property type="gene ID" value="ENSMICG00000028052.2"/>
</dbReference>
<dbReference type="InterPro" id="IPR036390">
    <property type="entry name" value="WH_DNA-bd_sf"/>
</dbReference>